<keyword evidence="4" id="KW-1185">Reference proteome</keyword>
<dbReference type="EMBL" id="JACSIT010000069">
    <property type="protein sequence ID" value="MBC6993654.1"/>
    <property type="molecule type" value="Genomic_DNA"/>
</dbReference>
<evidence type="ECO:0000256" key="1">
    <source>
        <dbReference type="SAM" id="SignalP"/>
    </source>
</evidence>
<dbReference type="RefSeq" id="WP_187465763.1">
    <property type="nucleotide sequence ID" value="NZ_JACSIT010000069.1"/>
</dbReference>
<evidence type="ECO:0000313" key="4">
    <source>
        <dbReference type="Proteomes" id="UP000650081"/>
    </source>
</evidence>
<protein>
    <submittedName>
        <fullName evidence="3">T9SS type A sorting domain-containing protein</fullName>
    </submittedName>
</protein>
<feature type="signal peptide" evidence="1">
    <location>
        <begin position="1"/>
        <end position="25"/>
    </location>
</feature>
<dbReference type="NCBIfam" id="TIGR04183">
    <property type="entry name" value="Por_Secre_tail"/>
    <property type="match status" value="1"/>
</dbReference>
<feature type="domain" description="DUF6851" evidence="2">
    <location>
        <begin position="104"/>
        <end position="215"/>
    </location>
</feature>
<dbReference type="PANTHER" id="PTHR34599:SF2">
    <property type="entry name" value="TRAF-TYPE DOMAIN-CONTAINING PROTEIN"/>
    <property type="match status" value="1"/>
</dbReference>
<dbReference type="InterPro" id="IPR049283">
    <property type="entry name" value="DUF6851"/>
</dbReference>
<feature type="chain" id="PRO_5037117127" evidence="1">
    <location>
        <begin position="26"/>
        <end position="738"/>
    </location>
</feature>
<sequence length="738" mass="80862">MKLLSVARGACLALLILTLAPALSAQTEHSVARQWNEQMLEAITNDFARPVVHARNLYHISAAMYDAWSLATEKGRPCLMASTQAGYRLGIDHWKIPAYADPDTAAEEAISYAAYRMILHRYQRAPGYAGIVSRAEQLMQDLGYDPAYTGTDYQGGGPADLGNYIAQSIIAFGMQDGSNEVANHANRTYPAPFNSPLQFTNPFSIFAVLDPNRWQTLQFPGTIIDQSGQVIGNVLLPFLGAEWGDVTPFALKAEDRKTPVPGVHYGNSPIYHDPGPPPYFSRTDTQQLAYYRWGFELVLKWSSHLDPRDGVMWDISPGALGNFTGTYPTDYADYPDFYNVRDGGTYNATGHPVNPVTGQPYPPNIVPRGDYTRVLAEFWADGPASETPPGHWFSIFNTVLDHPLFERRIGGEGPELPALEYDVKAYLTLGGAMHDAAITAWSIKGAYDYARPITAIRYMAVNGQSSNPNGSNYSIFGLRFDPGLIEPITDFSELENNTTLALVKARGWIGPDAIANPETDVAGVGWINPTMWMPYQRPNFVTPNFAGYISGHSTFSSTAATVLEKLTGSPYFPGGVGEFVASKNSFLVFEEGPSVDVVLQWATYRDASDQTSLSRIWGGIHPPADDVPGRIIGMEVGEDAYDRATAIFAEDLTATQSPAQVENLRAYPNPARRGMAVTLAFSDENFRRQVRVYDVNGRVLQTLPAPGRTVGIPTDVLPGGLYFVRTLDGRAGGVFQVF</sequence>
<dbReference type="InterPro" id="IPR036938">
    <property type="entry name" value="PAP2/HPO_sf"/>
</dbReference>
<organism evidence="3 4">
    <name type="scientific">Neolewinella lacunae</name>
    <dbReference type="NCBI Taxonomy" id="1517758"/>
    <lineage>
        <taxon>Bacteria</taxon>
        <taxon>Pseudomonadati</taxon>
        <taxon>Bacteroidota</taxon>
        <taxon>Saprospiria</taxon>
        <taxon>Saprospirales</taxon>
        <taxon>Lewinellaceae</taxon>
        <taxon>Neolewinella</taxon>
    </lineage>
</organism>
<dbReference type="InterPro" id="IPR026444">
    <property type="entry name" value="Secre_tail"/>
</dbReference>
<dbReference type="PANTHER" id="PTHR34599">
    <property type="entry name" value="PEROXIDASE-RELATED"/>
    <property type="match status" value="1"/>
</dbReference>
<accession>A0A923T7J8</accession>
<reference evidence="3" key="1">
    <citation type="submission" date="2020-08" db="EMBL/GenBank/DDBJ databases">
        <title>Lewinella bacteria from marine environments.</title>
        <authorList>
            <person name="Zhong Y."/>
        </authorList>
    </citation>
    <scope>NUCLEOTIDE SEQUENCE</scope>
    <source>
        <strain evidence="3">KCTC 42187</strain>
    </source>
</reference>
<dbReference type="AlphaFoldDB" id="A0A923T7J8"/>
<dbReference type="CDD" id="cd03398">
    <property type="entry name" value="PAP2_haloperoxidase"/>
    <property type="match status" value="1"/>
</dbReference>
<name>A0A923T7J8_9BACT</name>
<dbReference type="Gene3D" id="1.10.606.10">
    <property type="entry name" value="Vanadium-containing Chloroperoxidase, domain 2"/>
    <property type="match status" value="1"/>
</dbReference>
<dbReference type="SUPFAM" id="SSF48317">
    <property type="entry name" value="Acid phosphatase/Vanadium-dependent haloperoxidase"/>
    <property type="match status" value="1"/>
</dbReference>
<dbReference type="InterPro" id="IPR052559">
    <property type="entry name" value="V-haloperoxidase"/>
</dbReference>
<gene>
    <name evidence="3" type="ORF">H9S92_05755</name>
</gene>
<dbReference type="Proteomes" id="UP000650081">
    <property type="component" value="Unassembled WGS sequence"/>
</dbReference>
<proteinExistence type="predicted"/>
<comment type="caution">
    <text evidence="3">The sequence shown here is derived from an EMBL/GenBank/DDBJ whole genome shotgun (WGS) entry which is preliminary data.</text>
</comment>
<dbReference type="InterPro" id="IPR016119">
    <property type="entry name" value="Br/Cl_peroxidase_C"/>
</dbReference>
<evidence type="ECO:0000259" key="2">
    <source>
        <dbReference type="Pfam" id="PF21167"/>
    </source>
</evidence>
<dbReference type="GO" id="GO:0004601">
    <property type="term" value="F:peroxidase activity"/>
    <property type="evidence" value="ECO:0007669"/>
    <property type="project" value="InterPro"/>
</dbReference>
<dbReference type="Pfam" id="PF21167">
    <property type="entry name" value="DUF6851"/>
    <property type="match status" value="1"/>
</dbReference>
<keyword evidence="1" id="KW-0732">Signal</keyword>
<evidence type="ECO:0000313" key="3">
    <source>
        <dbReference type="EMBL" id="MBC6993654.1"/>
    </source>
</evidence>